<evidence type="ECO:0000256" key="3">
    <source>
        <dbReference type="ARBA" id="ARBA00022452"/>
    </source>
</evidence>
<dbReference type="Pfam" id="PF00593">
    <property type="entry name" value="TonB_dep_Rec_b-barrel"/>
    <property type="match status" value="1"/>
</dbReference>
<evidence type="ECO:0000256" key="9">
    <source>
        <dbReference type="RuleBase" id="RU003357"/>
    </source>
</evidence>
<dbReference type="NCBIfam" id="TIGR04056">
    <property type="entry name" value="OMP_RagA_SusC"/>
    <property type="match status" value="1"/>
</dbReference>
<dbReference type="SUPFAM" id="SSF56935">
    <property type="entry name" value="Porins"/>
    <property type="match status" value="1"/>
</dbReference>
<comment type="similarity">
    <text evidence="8 9">Belongs to the TonB-dependent receptor family.</text>
</comment>
<evidence type="ECO:0000259" key="10">
    <source>
        <dbReference type="Pfam" id="PF00593"/>
    </source>
</evidence>
<comment type="caution">
    <text evidence="12">The sequence shown here is derived from an EMBL/GenBank/DDBJ whole genome shotgun (WGS) entry which is preliminary data.</text>
</comment>
<dbReference type="FunFam" id="2.170.130.10:FF:000008">
    <property type="entry name" value="SusC/RagA family TonB-linked outer membrane protein"/>
    <property type="match status" value="1"/>
</dbReference>
<dbReference type="PROSITE" id="PS52016">
    <property type="entry name" value="TONB_DEPENDENT_REC_3"/>
    <property type="match status" value="1"/>
</dbReference>
<dbReference type="Pfam" id="PF13715">
    <property type="entry name" value="CarbopepD_reg_2"/>
    <property type="match status" value="1"/>
</dbReference>
<evidence type="ECO:0000259" key="11">
    <source>
        <dbReference type="Pfam" id="PF07715"/>
    </source>
</evidence>
<accession>A0A4Q1BX40</accession>
<keyword evidence="6 8" id="KW-0472">Membrane</keyword>
<dbReference type="AlphaFoldDB" id="A0A4Q1BX40"/>
<evidence type="ECO:0000256" key="2">
    <source>
        <dbReference type="ARBA" id="ARBA00022448"/>
    </source>
</evidence>
<dbReference type="InterPro" id="IPR039426">
    <property type="entry name" value="TonB-dep_rcpt-like"/>
</dbReference>
<evidence type="ECO:0000313" key="13">
    <source>
        <dbReference type="Proteomes" id="UP000289455"/>
    </source>
</evidence>
<dbReference type="InterPro" id="IPR036942">
    <property type="entry name" value="Beta-barrel_TonB_sf"/>
</dbReference>
<evidence type="ECO:0000256" key="8">
    <source>
        <dbReference type="PROSITE-ProRule" id="PRU01360"/>
    </source>
</evidence>
<dbReference type="InterPro" id="IPR023997">
    <property type="entry name" value="TonB-dep_OMP_SusC/RagA_CS"/>
</dbReference>
<dbReference type="Proteomes" id="UP000289455">
    <property type="component" value="Unassembled WGS sequence"/>
</dbReference>
<evidence type="ECO:0000256" key="4">
    <source>
        <dbReference type="ARBA" id="ARBA00022692"/>
    </source>
</evidence>
<dbReference type="Gene3D" id="2.60.40.1120">
    <property type="entry name" value="Carboxypeptidase-like, regulatory domain"/>
    <property type="match status" value="1"/>
</dbReference>
<comment type="subcellular location">
    <subcellularLocation>
        <location evidence="1 8">Cell outer membrane</location>
        <topology evidence="1 8">Multi-pass membrane protein</topology>
    </subcellularLocation>
</comment>
<dbReference type="InterPro" id="IPR000531">
    <property type="entry name" value="Beta-barrel_TonB"/>
</dbReference>
<dbReference type="Pfam" id="PF07715">
    <property type="entry name" value="Plug"/>
    <property type="match status" value="1"/>
</dbReference>
<dbReference type="SUPFAM" id="SSF49464">
    <property type="entry name" value="Carboxypeptidase regulatory domain-like"/>
    <property type="match status" value="1"/>
</dbReference>
<dbReference type="Gene3D" id="2.170.130.10">
    <property type="entry name" value="TonB-dependent receptor, plug domain"/>
    <property type="match status" value="1"/>
</dbReference>
<feature type="domain" description="TonB-dependent receptor-like beta-barrel" evidence="10">
    <location>
        <begin position="403"/>
        <end position="951"/>
    </location>
</feature>
<evidence type="ECO:0000256" key="7">
    <source>
        <dbReference type="ARBA" id="ARBA00023237"/>
    </source>
</evidence>
<feature type="domain" description="TonB-dependent receptor plug" evidence="11">
    <location>
        <begin position="129"/>
        <end position="245"/>
    </location>
</feature>
<name>A0A4Q1BX40_9BACT</name>
<dbReference type="InterPro" id="IPR012910">
    <property type="entry name" value="Plug_dom"/>
</dbReference>
<proteinExistence type="inferred from homology"/>
<keyword evidence="13" id="KW-1185">Reference proteome</keyword>
<dbReference type="InterPro" id="IPR008969">
    <property type="entry name" value="CarboxyPept-like_regulatory"/>
</dbReference>
<evidence type="ECO:0000256" key="1">
    <source>
        <dbReference type="ARBA" id="ARBA00004571"/>
    </source>
</evidence>
<dbReference type="InterPro" id="IPR037066">
    <property type="entry name" value="Plug_dom_sf"/>
</dbReference>
<keyword evidence="2 8" id="KW-0813">Transport</keyword>
<evidence type="ECO:0000313" key="12">
    <source>
        <dbReference type="EMBL" id="RXK46538.1"/>
    </source>
</evidence>
<reference evidence="12 13" key="1">
    <citation type="submission" date="2019-01" db="EMBL/GenBank/DDBJ databases">
        <title>Cytophagaceae bacterium strain CAR-16.</title>
        <authorList>
            <person name="Chen W.-M."/>
        </authorList>
    </citation>
    <scope>NUCLEOTIDE SEQUENCE [LARGE SCALE GENOMIC DNA]</scope>
    <source>
        <strain evidence="12 13">CAR-16</strain>
    </source>
</reference>
<dbReference type="OrthoDB" id="9768177at2"/>
<dbReference type="EMBL" id="SDHY01000009">
    <property type="protein sequence ID" value="RXK46538.1"/>
    <property type="molecule type" value="Genomic_DNA"/>
</dbReference>
<gene>
    <name evidence="12" type="ORF">ESB04_11990</name>
</gene>
<organism evidence="12 13">
    <name type="scientific">Aquirufa rosea</name>
    <dbReference type="NCBI Taxonomy" id="2509241"/>
    <lineage>
        <taxon>Bacteria</taxon>
        <taxon>Pseudomonadati</taxon>
        <taxon>Bacteroidota</taxon>
        <taxon>Cytophagia</taxon>
        <taxon>Cytophagales</taxon>
        <taxon>Flectobacillaceae</taxon>
        <taxon>Aquirufa</taxon>
    </lineage>
</organism>
<keyword evidence="7 8" id="KW-0998">Cell outer membrane</keyword>
<keyword evidence="4 8" id="KW-0812">Transmembrane</keyword>
<sequence>MLMKAKFTSWIEGLKQAKEKNLILSFALIFLAVFSVNAQQTISGSVSSKEGPIPGASIAIKGTSKGVAADSKGQFSISNVTSNNVLVISSIGYASKEITVGNQTVFNITLDTDAQSLNEVVVIGYGSQKKKDLTGAVVSISSVDFQKGNIVTPDQLVAGKVAGVQITSNGGAPGAGSTIRIRSGSSLNANNDPLIVIDGVPLDNNGITGAANALSFINPNDIESFNVLKDASATAIYGSRASNGVILITTKKGKKGDDIKVSVSSVASSAQARAYVDVLSAADFTSIINSKGTAAQKALLGKSSTDWQREIYRNAISIDNNVSITGSIKNMPVRASVGYLNQNGILKTSNMDRISTSIGVSPSFLNNSLKVDLNLKSSIINNHFANQGAIGTAVGFDPTQAVTGSEFGGYFEWLDPATKKPNSLGPKNPVALLNLQNDHSTVKRTIANAVFDYKMPFLPELRANANIAIDKSSSEGSIYIPAGIANSYDRGGKDGSYSQSKDNKTFEFYLNYVKNIGMHKVDIMGGYSYQDFLRENTDLDKNVAGTVFNNTFYKTQNTLVSFYGRANYTLNDKYLLTFTLRNDGSSRFSPENRWGVFPSAAAAWKISEEFKNSEVISDLKLRLGWGVTGQQDVFSDYPYLARYTTSEPNAQYQLGSTFSNTLRPEGYDANIKWEQTTTKNIGLDFGFKKIGITGSIDVYQKETKDLLSVIPVPAGSNLTNQILTNVGNLENKGVEISLNFNPIHTARVNWDFGVNATYNESNITNLTKVKDPTYQGILVGGISGGVGNTIQIHSLGYAPYTFFVYQQVYDKSGKPIEGLYVDRNGDGKISSDDRYRYQSPNSKYFLGASSNLSIDDFSFGFVLRANLGNYMYNNINSNNGVYRAATNGNNFLSNLVPNVYDSGFNNTQYFSDYYIQNASFLRVDNINFGYNLNRLLKAKKYNAQLSLNVQNAFILTKYQGLDPEVGGGIDNNMYPRPRTISLGLQVNF</sequence>
<evidence type="ECO:0000256" key="6">
    <source>
        <dbReference type="ARBA" id="ARBA00023136"/>
    </source>
</evidence>
<keyword evidence="3 8" id="KW-1134">Transmembrane beta strand</keyword>
<evidence type="ECO:0000256" key="5">
    <source>
        <dbReference type="ARBA" id="ARBA00023077"/>
    </source>
</evidence>
<dbReference type="GO" id="GO:0009279">
    <property type="term" value="C:cell outer membrane"/>
    <property type="evidence" value="ECO:0007669"/>
    <property type="project" value="UniProtKB-SubCell"/>
</dbReference>
<dbReference type="NCBIfam" id="TIGR04057">
    <property type="entry name" value="SusC_RagA_signa"/>
    <property type="match status" value="1"/>
</dbReference>
<keyword evidence="5 9" id="KW-0798">TonB box</keyword>
<dbReference type="Gene3D" id="2.40.170.20">
    <property type="entry name" value="TonB-dependent receptor, beta-barrel domain"/>
    <property type="match status" value="1"/>
</dbReference>
<dbReference type="InterPro" id="IPR023996">
    <property type="entry name" value="TonB-dep_OMP_SusC/RagA"/>
</dbReference>
<protein>
    <submittedName>
        <fullName evidence="12">SusC/RagA family TonB-linked outer membrane protein</fullName>
    </submittedName>
</protein>